<dbReference type="Pfam" id="PF01850">
    <property type="entry name" value="PIN"/>
    <property type="match status" value="1"/>
</dbReference>
<sequence>MASIRLYLDTNIFISAFENNDDLARKLLELISLNSNAKSPFLATSEMTLAELMVDPFRKSNDRLIEIYDNLTLGNAFIRVGIVSRDVLWHAALLRAEHASLRLPDAIHLSTAMHFGCTHLLTSDTRLKEVYSITSNRHTFPSLNAHISTTKPTIPVLDRIIRELAK</sequence>
<evidence type="ECO:0000313" key="3">
    <source>
        <dbReference type="Proteomes" id="UP001642900"/>
    </source>
</evidence>
<evidence type="ECO:0000259" key="1">
    <source>
        <dbReference type="Pfam" id="PF01850"/>
    </source>
</evidence>
<comment type="caution">
    <text evidence="2">The sequence shown here is derived from an EMBL/GenBank/DDBJ whole genome shotgun (WGS) entry which is preliminary data.</text>
</comment>
<reference evidence="2 3" key="1">
    <citation type="submission" date="2020-02" db="EMBL/GenBank/DDBJ databases">
        <title>Genome sequence of strain CCNWXJ40-4.</title>
        <authorList>
            <person name="Gao J."/>
            <person name="Sun J."/>
        </authorList>
    </citation>
    <scope>NUCLEOTIDE SEQUENCE [LARGE SCALE GENOMIC DNA]</scope>
    <source>
        <strain evidence="2 3">CCNWXJ 40-4</strain>
    </source>
</reference>
<gene>
    <name evidence="2" type="ORF">G6N73_12605</name>
</gene>
<name>A0A6G4WB55_9HYPH</name>
<proteinExistence type="predicted"/>
<dbReference type="Proteomes" id="UP001642900">
    <property type="component" value="Unassembled WGS sequence"/>
</dbReference>
<protein>
    <submittedName>
        <fullName evidence="2">PIN domain-containing protein</fullName>
    </submittedName>
</protein>
<dbReference type="RefSeq" id="WP_165028005.1">
    <property type="nucleotide sequence ID" value="NZ_JAAKZF010000013.1"/>
</dbReference>
<evidence type="ECO:0000313" key="2">
    <source>
        <dbReference type="EMBL" id="NGO52012.1"/>
    </source>
</evidence>
<feature type="domain" description="PIN" evidence="1">
    <location>
        <begin position="7"/>
        <end position="131"/>
    </location>
</feature>
<organism evidence="2 3">
    <name type="scientific">Allomesorhizobium camelthorni</name>
    <dbReference type="NCBI Taxonomy" id="475069"/>
    <lineage>
        <taxon>Bacteria</taxon>
        <taxon>Pseudomonadati</taxon>
        <taxon>Pseudomonadota</taxon>
        <taxon>Alphaproteobacteria</taxon>
        <taxon>Hyphomicrobiales</taxon>
        <taxon>Phyllobacteriaceae</taxon>
        <taxon>Allomesorhizobium</taxon>
    </lineage>
</organism>
<dbReference type="SUPFAM" id="SSF88723">
    <property type="entry name" value="PIN domain-like"/>
    <property type="match status" value="1"/>
</dbReference>
<dbReference type="Gene3D" id="3.40.50.1010">
    <property type="entry name" value="5'-nuclease"/>
    <property type="match status" value="1"/>
</dbReference>
<dbReference type="AlphaFoldDB" id="A0A6G4WB55"/>
<dbReference type="InterPro" id="IPR029060">
    <property type="entry name" value="PIN-like_dom_sf"/>
</dbReference>
<keyword evidence="3" id="KW-1185">Reference proteome</keyword>
<accession>A0A6G4WB55</accession>
<dbReference type="InterPro" id="IPR002716">
    <property type="entry name" value="PIN_dom"/>
</dbReference>
<dbReference type="EMBL" id="JAAKZF010000013">
    <property type="protein sequence ID" value="NGO52012.1"/>
    <property type="molecule type" value="Genomic_DNA"/>
</dbReference>